<dbReference type="InterPro" id="IPR011010">
    <property type="entry name" value="DNA_brk_join_enz"/>
</dbReference>
<dbReference type="SUPFAM" id="SSF56349">
    <property type="entry name" value="DNA breaking-rejoining enzymes"/>
    <property type="match status" value="1"/>
</dbReference>
<comment type="caution">
    <text evidence="1">The sequence shown here is derived from an EMBL/GenBank/DDBJ whole genome shotgun (WGS) entry which is preliminary data.</text>
</comment>
<evidence type="ECO:0000313" key="2">
    <source>
        <dbReference type="Proteomes" id="UP000231553"/>
    </source>
</evidence>
<dbReference type="AlphaFoldDB" id="A0A2M8J1P8"/>
<dbReference type="EMBL" id="PGTB01000033">
    <property type="protein sequence ID" value="PJE36695.1"/>
    <property type="molecule type" value="Genomic_DNA"/>
</dbReference>
<dbReference type="RefSeq" id="WP_100162489.1">
    <property type="nucleotide sequence ID" value="NZ_PGTB01000033.1"/>
</dbReference>
<evidence type="ECO:0000313" key="1">
    <source>
        <dbReference type="EMBL" id="PJE36695.1"/>
    </source>
</evidence>
<dbReference type="Proteomes" id="UP000231553">
    <property type="component" value="Unassembled WGS sequence"/>
</dbReference>
<sequence length="70" mass="7724">MQTDFRVPLSGPALEIAREAAEYSENFLFPGHMGRKGGTGTALQKALNQIGESGRPHGFRTSFRTWVQDT</sequence>
<dbReference type="GO" id="GO:0003677">
    <property type="term" value="F:DNA binding"/>
    <property type="evidence" value="ECO:0007669"/>
    <property type="project" value="InterPro"/>
</dbReference>
<dbReference type="OrthoDB" id="9782620at2"/>
<gene>
    <name evidence="1" type="ORF">CVM52_10625</name>
</gene>
<keyword evidence="2" id="KW-1185">Reference proteome</keyword>
<reference evidence="1 2" key="1">
    <citation type="journal article" date="2018" name="Int. J. Syst. Evol. Microbiol.">
        <title>Pseudooceanicola lipolyticus sp. nov., a marine alphaproteobacterium, reclassification of Oceanicola flagellatus as Pseudooceanicola flagellatus comb. nov. and emended description of the genus Pseudooceanicola.</title>
        <authorList>
            <person name="Huang M.-M."/>
            <person name="Guo L.-L."/>
            <person name="Wu Y.-H."/>
            <person name="Lai Q.-L."/>
            <person name="Shao Z.-Z."/>
            <person name="Wang C.-S."/>
            <person name="Wu M."/>
            <person name="Xu X.-W."/>
        </authorList>
    </citation>
    <scope>NUCLEOTIDE SEQUENCE [LARGE SCALE GENOMIC DNA]</scope>
    <source>
        <strain evidence="1 2">157</strain>
    </source>
</reference>
<organism evidence="1 2">
    <name type="scientific">Pseudooceanicola lipolyticus</name>
    <dbReference type="NCBI Taxonomy" id="2029104"/>
    <lineage>
        <taxon>Bacteria</taxon>
        <taxon>Pseudomonadati</taxon>
        <taxon>Pseudomonadota</taxon>
        <taxon>Alphaproteobacteria</taxon>
        <taxon>Rhodobacterales</taxon>
        <taxon>Paracoccaceae</taxon>
        <taxon>Pseudooceanicola</taxon>
    </lineage>
</organism>
<name>A0A2M8J1P8_9RHOB</name>
<protein>
    <recommendedName>
        <fullName evidence="3">Integrase</fullName>
    </recommendedName>
</protein>
<evidence type="ECO:0008006" key="3">
    <source>
        <dbReference type="Google" id="ProtNLM"/>
    </source>
</evidence>
<proteinExistence type="predicted"/>
<accession>A0A2M8J1P8</accession>